<evidence type="ECO:0008006" key="5">
    <source>
        <dbReference type="Google" id="ProtNLM"/>
    </source>
</evidence>
<evidence type="ECO:0000259" key="2">
    <source>
        <dbReference type="Pfam" id="PF23771"/>
    </source>
</evidence>
<keyword evidence="4" id="KW-1185">Reference proteome</keyword>
<feature type="domain" description="DUF7168" evidence="2">
    <location>
        <begin position="70"/>
        <end position="175"/>
    </location>
</feature>
<feature type="domain" description="DUF2786" evidence="1">
    <location>
        <begin position="4"/>
        <end position="43"/>
    </location>
</feature>
<dbReference type="InterPro" id="IPR024498">
    <property type="entry name" value="DUF2786"/>
</dbReference>
<proteinExistence type="predicted"/>
<dbReference type="EMBL" id="BAAAHH010000008">
    <property type="protein sequence ID" value="GAA0949413.1"/>
    <property type="molecule type" value="Genomic_DNA"/>
</dbReference>
<sequence length="234" mass="25694">MDQRMLGKVRALLQKAESTEFPQEAEALTARAQELISRYNLDEALVEAGLGGVRPDGRAVAVAHPYAGPKAMLLHVVAEANRCRSVWHRERGEATVLGFPADLVAVELLFTSLLVQATSAMLQAGSRQDASGRSRTKSFRHSFLSAYALRIGERLKEATERAVRENPSAELRPVLASRNAEVERSVAERFPRLRRYRGGSPTNTDGWLHGRAAADQAALGQAELSDRRRARGRG</sequence>
<evidence type="ECO:0000313" key="3">
    <source>
        <dbReference type="EMBL" id="GAA0949413.1"/>
    </source>
</evidence>
<dbReference type="Proteomes" id="UP001500665">
    <property type="component" value="Unassembled WGS sequence"/>
</dbReference>
<accession>A0ABP4BD70</accession>
<reference evidence="4" key="1">
    <citation type="journal article" date="2019" name="Int. J. Syst. Evol. Microbiol.">
        <title>The Global Catalogue of Microorganisms (GCM) 10K type strain sequencing project: providing services to taxonomists for standard genome sequencing and annotation.</title>
        <authorList>
            <consortium name="The Broad Institute Genomics Platform"/>
            <consortium name="The Broad Institute Genome Sequencing Center for Infectious Disease"/>
            <person name="Wu L."/>
            <person name="Ma J."/>
        </authorList>
    </citation>
    <scope>NUCLEOTIDE SEQUENCE [LARGE SCALE GENOMIC DNA]</scope>
    <source>
        <strain evidence="4">JCM 10696</strain>
    </source>
</reference>
<dbReference type="Pfam" id="PF23771">
    <property type="entry name" value="DUF7168"/>
    <property type="match status" value="1"/>
</dbReference>
<dbReference type="Pfam" id="PF10979">
    <property type="entry name" value="DUF2786"/>
    <property type="match status" value="1"/>
</dbReference>
<gene>
    <name evidence="3" type="ORF">GCM10009550_26790</name>
</gene>
<organism evidence="3 4">
    <name type="scientific">Actinocorallia libanotica</name>
    <dbReference type="NCBI Taxonomy" id="46162"/>
    <lineage>
        <taxon>Bacteria</taxon>
        <taxon>Bacillati</taxon>
        <taxon>Actinomycetota</taxon>
        <taxon>Actinomycetes</taxon>
        <taxon>Streptosporangiales</taxon>
        <taxon>Thermomonosporaceae</taxon>
        <taxon>Actinocorallia</taxon>
    </lineage>
</organism>
<evidence type="ECO:0000313" key="4">
    <source>
        <dbReference type="Proteomes" id="UP001500665"/>
    </source>
</evidence>
<dbReference type="RefSeq" id="WP_344240420.1">
    <property type="nucleotide sequence ID" value="NZ_BAAAHH010000008.1"/>
</dbReference>
<evidence type="ECO:0000259" key="1">
    <source>
        <dbReference type="Pfam" id="PF10979"/>
    </source>
</evidence>
<protein>
    <recommendedName>
        <fullName evidence="5">DUF2786 domain-containing protein</fullName>
    </recommendedName>
</protein>
<dbReference type="InterPro" id="IPR055592">
    <property type="entry name" value="DUF7168"/>
</dbReference>
<name>A0ABP4BD70_9ACTN</name>
<comment type="caution">
    <text evidence="3">The sequence shown here is derived from an EMBL/GenBank/DDBJ whole genome shotgun (WGS) entry which is preliminary data.</text>
</comment>